<name>A0AAW3ZK75_9GAMM</name>
<evidence type="ECO:0000256" key="9">
    <source>
        <dbReference type="RuleBase" id="RU003357"/>
    </source>
</evidence>
<dbReference type="EMBL" id="JACYTR010000005">
    <property type="protein sequence ID" value="MBD8524861.1"/>
    <property type="molecule type" value="Genomic_DNA"/>
</dbReference>
<evidence type="ECO:0000256" key="6">
    <source>
        <dbReference type="ARBA" id="ARBA00023136"/>
    </source>
</evidence>
<dbReference type="Pfam" id="PF00593">
    <property type="entry name" value="TonB_dep_Rec_b-barrel"/>
    <property type="match status" value="1"/>
</dbReference>
<keyword evidence="3 8" id="KW-1134">Transmembrane beta strand</keyword>
<accession>A0AAW3ZK75</accession>
<dbReference type="InterPro" id="IPR010104">
    <property type="entry name" value="TonB_rcpt_bac"/>
</dbReference>
<dbReference type="PANTHER" id="PTHR40980">
    <property type="entry name" value="PLUG DOMAIN-CONTAINING PROTEIN"/>
    <property type="match status" value="1"/>
</dbReference>
<evidence type="ECO:0000256" key="7">
    <source>
        <dbReference type="ARBA" id="ARBA00023237"/>
    </source>
</evidence>
<gene>
    <name evidence="14" type="ORF">IFO71_03810</name>
</gene>
<evidence type="ECO:0000259" key="13">
    <source>
        <dbReference type="Pfam" id="PF07715"/>
    </source>
</evidence>
<feature type="chain" id="PRO_5043587903" evidence="11">
    <location>
        <begin position="26"/>
        <end position="904"/>
    </location>
</feature>
<dbReference type="InterPro" id="IPR039426">
    <property type="entry name" value="TonB-dep_rcpt-like"/>
</dbReference>
<comment type="subcellular location">
    <subcellularLocation>
        <location evidence="1 8">Cell outer membrane</location>
        <topology evidence="1 8">Multi-pass membrane protein</topology>
    </subcellularLocation>
</comment>
<feature type="signal peptide" evidence="11">
    <location>
        <begin position="1"/>
        <end position="25"/>
    </location>
</feature>
<evidence type="ECO:0000313" key="14">
    <source>
        <dbReference type="EMBL" id="MBD8524861.1"/>
    </source>
</evidence>
<keyword evidence="11" id="KW-0732">Signal</keyword>
<comment type="similarity">
    <text evidence="8 9">Belongs to the TonB-dependent receptor family.</text>
</comment>
<evidence type="ECO:0000256" key="3">
    <source>
        <dbReference type="ARBA" id="ARBA00022452"/>
    </source>
</evidence>
<evidence type="ECO:0000256" key="10">
    <source>
        <dbReference type="SAM" id="MobiDB-lite"/>
    </source>
</evidence>
<feature type="domain" description="TonB-dependent receptor-like beta-barrel" evidence="12">
    <location>
        <begin position="418"/>
        <end position="871"/>
    </location>
</feature>
<dbReference type="SUPFAM" id="SSF56935">
    <property type="entry name" value="Porins"/>
    <property type="match status" value="1"/>
</dbReference>
<evidence type="ECO:0000256" key="2">
    <source>
        <dbReference type="ARBA" id="ARBA00022448"/>
    </source>
</evidence>
<reference evidence="14 15" key="1">
    <citation type="submission" date="2020-09" db="EMBL/GenBank/DDBJ databases">
        <title>Pseudoxanthomonas sp. CAU 1598 isolated from sand of Yaerae Beach.</title>
        <authorList>
            <person name="Kim W."/>
        </authorList>
    </citation>
    <scope>NUCLEOTIDE SEQUENCE [LARGE SCALE GENOMIC DNA]</scope>
    <source>
        <strain evidence="14 15">CAU 1598</strain>
    </source>
</reference>
<evidence type="ECO:0000259" key="12">
    <source>
        <dbReference type="Pfam" id="PF00593"/>
    </source>
</evidence>
<protein>
    <submittedName>
        <fullName evidence="14">TonB-dependent receptor</fullName>
    </submittedName>
</protein>
<sequence>MICKHSAIASAIAMVLSGASFNVNAQSNQEAEDATPTLDSVEVRGIRSSLEKSIAGKRDSDNLVEVITAEDVGKMPDKNVADSLQRVPGVTTQSQSGGSGGFDENDRVSLRGTNPSLTQTLINGHSVASGDWFVLDQVGLVGRSVSYAMLPSEIVGQVVVRKSATADLTEGGVAGSVDIITRKPLDFGAQLTVEGSVQAVYADLPDEIDPQISALFNWKNDNNTFGVLLQAFSEKRHLRRDGQEILGYAQISPTSALAQAEPALANVYYPTLIGSALFEQERHRKGGLLELQLRPNDDVDINLSLFNSKLDATNYNRNWMFWGSRVIGSDNRVPDSYTVRNGTLTSATWANVGTPDAPAQYAIVDNIYRPGANSRTRYADLDVSWRATDTLELHAKAGTTKGNGDTPKQAVFEGDVFNTGASYAFNGISGPADVAFPNGNVADFTGTRLDWIFGASPARTVDKEDYAQFDGDLMLNSDTLHSLAFGLRWAEHERSTQQVAQGPLFSADPFNPDNLPNWNGQTYPGDFGDRLGGNFPRNVWQIPASELERWGDIYSNRDPVTRQFWPGEFALEETSKAAYAMLNFGGERWSGNAGLRFVRTEERVRVNVAIPGDVCAALAPCPDVPGAITTSAFGSFYQSVIANDYNDVLPSANFRFDVNEDVVARLAVSRTLSRPDFSALGGALTADDTTNTGNGGNPNLSPITSDNFDAAIEWYYSPRSLVSATLFYMDLHDYVSFGTYQTDLLNIRTGQFETYTISAPVNADGKVQGLELNWQTPIGEYFGLWANYTYADAEEDSGDDLVGASKNTYNLGAYFENDRFNARVAYTYRSDFFVGLDRSSPQYQDETDTLSASLSYRINDRLSLHLEGLNLNDPILKYYGQNEDQPRAFYSNGRQYYFGFRFKL</sequence>
<keyword evidence="6 8" id="KW-0472">Membrane</keyword>
<dbReference type="InterPro" id="IPR000531">
    <property type="entry name" value="Beta-barrel_TonB"/>
</dbReference>
<dbReference type="RefSeq" id="WP_192028212.1">
    <property type="nucleotide sequence ID" value="NZ_JACYTR010000005.1"/>
</dbReference>
<keyword evidence="7 8" id="KW-0998">Cell outer membrane</keyword>
<dbReference type="PROSITE" id="PS52016">
    <property type="entry name" value="TONB_DEPENDENT_REC_3"/>
    <property type="match status" value="1"/>
</dbReference>
<feature type="region of interest" description="Disordered" evidence="10">
    <location>
        <begin position="83"/>
        <end position="107"/>
    </location>
</feature>
<dbReference type="InterPro" id="IPR036942">
    <property type="entry name" value="Beta-barrel_TonB_sf"/>
</dbReference>
<dbReference type="Pfam" id="PF07715">
    <property type="entry name" value="Plug"/>
    <property type="match status" value="1"/>
</dbReference>
<proteinExistence type="inferred from homology"/>
<comment type="caution">
    <text evidence="14">The sequence shown here is derived from an EMBL/GenBank/DDBJ whole genome shotgun (WGS) entry which is preliminary data.</text>
</comment>
<keyword evidence="2 8" id="KW-0813">Transport</keyword>
<dbReference type="Proteomes" id="UP000613768">
    <property type="component" value="Unassembled WGS sequence"/>
</dbReference>
<dbReference type="NCBIfam" id="TIGR01782">
    <property type="entry name" value="TonB-Xanth-Caul"/>
    <property type="match status" value="1"/>
</dbReference>
<keyword evidence="4 8" id="KW-0812">Transmembrane</keyword>
<keyword evidence="14" id="KW-0675">Receptor</keyword>
<keyword evidence="5 9" id="KW-0798">TonB box</keyword>
<dbReference type="InterPro" id="IPR037066">
    <property type="entry name" value="Plug_dom_sf"/>
</dbReference>
<dbReference type="Gene3D" id="2.40.170.20">
    <property type="entry name" value="TonB-dependent receptor, beta-barrel domain"/>
    <property type="match status" value="1"/>
</dbReference>
<organism evidence="14 15">
    <name type="scientific">Pseudomarimonas arenosa</name>
    <dbReference type="NCBI Taxonomy" id="2774145"/>
    <lineage>
        <taxon>Bacteria</taxon>
        <taxon>Pseudomonadati</taxon>
        <taxon>Pseudomonadota</taxon>
        <taxon>Gammaproteobacteria</taxon>
        <taxon>Lysobacterales</taxon>
        <taxon>Lysobacteraceae</taxon>
        <taxon>Pseudomarimonas</taxon>
    </lineage>
</organism>
<evidence type="ECO:0000256" key="5">
    <source>
        <dbReference type="ARBA" id="ARBA00023077"/>
    </source>
</evidence>
<keyword evidence="15" id="KW-1185">Reference proteome</keyword>
<evidence type="ECO:0000256" key="8">
    <source>
        <dbReference type="PROSITE-ProRule" id="PRU01360"/>
    </source>
</evidence>
<dbReference type="AlphaFoldDB" id="A0AAW3ZK75"/>
<evidence type="ECO:0000256" key="11">
    <source>
        <dbReference type="SAM" id="SignalP"/>
    </source>
</evidence>
<dbReference type="Gene3D" id="2.170.130.10">
    <property type="entry name" value="TonB-dependent receptor, plug domain"/>
    <property type="match status" value="1"/>
</dbReference>
<dbReference type="CDD" id="cd01347">
    <property type="entry name" value="ligand_gated_channel"/>
    <property type="match status" value="1"/>
</dbReference>
<dbReference type="PANTHER" id="PTHR40980:SF3">
    <property type="entry name" value="TONB-DEPENDENT RECEPTOR-LIKE BETA-BARREL DOMAIN-CONTAINING PROTEIN"/>
    <property type="match status" value="1"/>
</dbReference>
<evidence type="ECO:0000256" key="1">
    <source>
        <dbReference type="ARBA" id="ARBA00004571"/>
    </source>
</evidence>
<dbReference type="GO" id="GO:0009279">
    <property type="term" value="C:cell outer membrane"/>
    <property type="evidence" value="ECO:0007669"/>
    <property type="project" value="UniProtKB-SubCell"/>
</dbReference>
<dbReference type="InterPro" id="IPR012910">
    <property type="entry name" value="Plug_dom"/>
</dbReference>
<feature type="domain" description="TonB-dependent receptor plug" evidence="13">
    <location>
        <begin position="57"/>
        <end position="175"/>
    </location>
</feature>
<evidence type="ECO:0000256" key="4">
    <source>
        <dbReference type="ARBA" id="ARBA00022692"/>
    </source>
</evidence>
<evidence type="ECO:0000313" key="15">
    <source>
        <dbReference type="Proteomes" id="UP000613768"/>
    </source>
</evidence>